<feature type="domain" description="Spore protein YkvP/CgeB glycosyl transferase-like" evidence="1">
    <location>
        <begin position="184"/>
        <end position="300"/>
    </location>
</feature>
<evidence type="ECO:0000313" key="2">
    <source>
        <dbReference type="EMBL" id="CEE01093.1"/>
    </source>
</evidence>
<organism evidence="2 3">
    <name type="scientific">Caldibacillus thermoamylovorans</name>
    <dbReference type="NCBI Taxonomy" id="35841"/>
    <lineage>
        <taxon>Bacteria</taxon>
        <taxon>Bacillati</taxon>
        <taxon>Bacillota</taxon>
        <taxon>Bacilli</taxon>
        <taxon>Bacillales</taxon>
        <taxon>Bacillaceae</taxon>
        <taxon>Caldibacillus</taxon>
    </lineage>
</organism>
<proteinExistence type="predicted"/>
<sequence length="311" mass="36969">MSKDDRKILFVTRDLSNRIEKSSYYLLKELRKKANVITSDLDGNIHDILKNINIRPDFILLNDRKPDYCPHIGGFTDLDIPVGAIVHELKYKPYQRRRFYQRENIQYLFTHYRDAFLSLFPELHDRMIWFPHHVPIDIFNDYQIPRDIDVLMMGAIYPHLYPMRAKFYEILKNEPNFVYHPHPGYQEIHNWKNIYAGKTYAREINRAKIFITCDSIEHYPVMKYFEVLACNTLLLATPSQELSDLGFIDGKTFVAVNEHNVKDKITYYLQNENERKNIAGQGFQMVRRAHSTEKRTNELLSHINKIIDKKA</sequence>
<dbReference type="Proteomes" id="UP000040576">
    <property type="component" value="Unassembled WGS sequence"/>
</dbReference>
<dbReference type="EMBL" id="CCRF01000040">
    <property type="protein sequence ID" value="CEE01093.1"/>
    <property type="molecule type" value="Genomic_DNA"/>
</dbReference>
<keyword evidence="3" id="KW-1185">Reference proteome</keyword>
<reference evidence="2 3" key="1">
    <citation type="submission" date="2014-07" db="EMBL/GenBank/DDBJ databases">
        <authorList>
            <person name="Wibberg Daniel"/>
        </authorList>
    </citation>
    <scope>NUCLEOTIDE SEQUENCE [LARGE SCALE GENOMIC DNA]</scope>
</reference>
<gene>
    <name evidence="2" type="ORF">BT1A1_1261</name>
</gene>
<dbReference type="Pfam" id="PF13524">
    <property type="entry name" value="Glyco_trans_1_2"/>
    <property type="match status" value="1"/>
</dbReference>
<evidence type="ECO:0000313" key="3">
    <source>
        <dbReference type="Proteomes" id="UP000040576"/>
    </source>
</evidence>
<dbReference type="RefSeq" id="WP_034769178.1">
    <property type="nucleotide sequence ID" value="NZ_CCRF01000040.1"/>
</dbReference>
<dbReference type="Gene3D" id="3.40.50.2000">
    <property type="entry name" value="Glycogen Phosphorylase B"/>
    <property type="match status" value="1"/>
</dbReference>
<dbReference type="AlphaFoldDB" id="A0A090IXC5"/>
<evidence type="ECO:0000259" key="1">
    <source>
        <dbReference type="Pfam" id="PF13524"/>
    </source>
</evidence>
<name>A0A090IXC5_9BACI</name>
<dbReference type="SUPFAM" id="SSF53756">
    <property type="entry name" value="UDP-Glycosyltransferase/glycogen phosphorylase"/>
    <property type="match status" value="1"/>
</dbReference>
<protein>
    <recommendedName>
        <fullName evidence="1">Spore protein YkvP/CgeB glycosyl transferase-like domain-containing protein</fullName>
    </recommendedName>
</protein>
<accession>A0A090IXC5</accession>
<dbReference type="InterPro" id="IPR055259">
    <property type="entry name" value="YkvP/CgeB_Glyco_trans-like"/>
</dbReference>